<comment type="caution">
    <text evidence="1">The sequence shown here is derived from an EMBL/GenBank/DDBJ whole genome shotgun (WGS) entry which is preliminary data.</text>
</comment>
<accession>A0A7J6KYN3</accession>
<protein>
    <submittedName>
        <fullName evidence="1">Uncharacterized protein</fullName>
    </submittedName>
</protein>
<proteinExistence type="predicted"/>
<dbReference type="Proteomes" id="UP000570595">
    <property type="component" value="Unassembled WGS sequence"/>
</dbReference>
<dbReference type="AlphaFoldDB" id="A0A7J6KYN3"/>
<organism evidence="1 2">
    <name type="scientific">Perkinsus olseni</name>
    <name type="common">Perkinsus atlanticus</name>
    <dbReference type="NCBI Taxonomy" id="32597"/>
    <lineage>
        <taxon>Eukaryota</taxon>
        <taxon>Sar</taxon>
        <taxon>Alveolata</taxon>
        <taxon>Perkinsozoa</taxon>
        <taxon>Perkinsea</taxon>
        <taxon>Perkinsida</taxon>
        <taxon>Perkinsidae</taxon>
        <taxon>Perkinsus</taxon>
    </lineage>
</organism>
<dbReference type="EMBL" id="JABAHT010000734">
    <property type="protein sequence ID" value="KAF4652348.1"/>
    <property type="molecule type" value="Genomic_DNA"/>
</dbReference>
<dbReference type="OrthoDB" id="549775at2759"/>
<sequence length="141" mass="15947">MKQIALLFLRSSKMLTRVAGQGRPLVLRLPVRRFTTVGQLQAAGIVKNPEKEREFARLREGEERIDREEAKRESLWMRAVGGNAGVTRQEMYLDYVNSVKSLRALLDCYDIAVPVEQEMDLKKSAASVGLSLPQVDDDTQQ</sequence>
<gene>
    <name evidence="1" type="ORF">FOZ61_009749</name>
</gene>
<evidence type="ECO:0000313" key="1">
    <source>
        <dbReference type="EMBL" id="KAF4652348.1"/>
    </source>
</evidence>
<reference evidence="1 2" key="1">
    <citation type="submission" date="2020-04" db="EMBL/GenBank/DDBJ databases">
        <title>Perkinsus olseni comparative genomics.</title>
        <authorList>
            <person name="Bogema D.R."/>
        </authorList>
    </citation>
    <scope>NUCLEOTIDE SEQUENCE [LARGE SCALE GENOMIC DNA]</scope>
    <source>
        <strain evidence="1">ATCC PRA-179</strain>
    </source>
</reference>
<name>A0A7J6KYN3_PEROL</name>
<evidence type="ECO:0000313" key="2">
    <source>
        <dbReference type="Proteomes" id="UP000570595"/>
    </source>
</evidence>